<name>A0ABY1LGP3_9MICO</name>
<dbReference type="Proteomes" id="UP000190827">
    <property type="component" value="Unassembled WGS sequence"/>
</dbReference>
<sequence>MSDEERTTTDWREVAAALVNDDARTVYAQLVLGQEPDLGATQRAVRRAEQSVQTLSRVGLLDVDGRTSGRVFRDLLAAAAPPKREGVDRFLVDGRIVQYPSNPDEQQALLQRVAASALQPGEVVDEAEINERLSAFHDDVAVLRRYLVDAQLVERTRSGTEYALVT</sequence>
<proteinExistence type="predicted"/>
<dbReference type="InterPro" id="IPR018656">
    <property type="entry name" value="DUF2087"/>
</dbReference>
<gene>
    <name evidence="2" type="ORF">SAMN06295973_0415</name>
</gene>
<dbReference type="RefSeq" id="WP_079704494.1">
    <property type="nucleotide sequence ID" value="NZ_FUZO01000001.1"/>
</dbReference>
<accession>A0ABY1LGP3</accession>
<evidence type="ECO:0000259" key="1">
    <source>
        <dbReference type="Pfam" id="PF09860"/>
    </source>
</evidence>
<evidence type="ECO:0000313" key="2">
    <source>
        <dbReference type="EMBL" id="SKC38630.1"/>
    </source>
</evidence>
<dbReference type="Pfam" id="PF09860">
    <property type="entry name" value="DUF2087"/>
    <property type="match status" value="1"/>
</dbReference>
<comment type="caution">
    <text evidence="2">The sequence shown here is derived from an EMBL/GenBank/DDBJ whole genome shotgun (WGS) entry which is preliminary data.</text>
</comment>
<feature type="domain" description="DUF2087" evidence="1">
    <location>
        <begin position="95"/>
        <end position="163"/>
    </location>
</feature>
<dbReference type="EMBL" id="FUZO01000001">
    <property type="protein sequence ID" value="SKC38630.1"/>
    <property type="molecule type" value="Genomic_DNA"/>
</dbReference>
<organism evidence="2 3">
    <name type="scientific">Plantibacter cousiniae</name>
    <name type="common">nom. nud.</name>
    <dbReference type="NCBI Taxonomy" id="199709"/>
    <lineage>
        <taxon>Bacteria</taxon>
        <taxon>Bacillati</taxon>
        <taxon>Actinomycetota</taxon>
        <taxon>Actinomycetes</taxon>
        <taxon>Micrococcales</taxon>
        <taxon>Microbacteriaceae</taxon>
        <taxon>Plantibacter</taxon>
    </lineage>
</organism>
<keyword evidence="3" id="KW-1185">Reference proteome</keyword>
<protein>
    <recommendedName>
        <fullName evidence="1">DUF2087 domain-containing protein</fullName>
    </recommendedName>
</protein>
<evidence type="ECO:0000313" key="3">
    <source>
        <dbReference type="Proteomes" id="UP000190827"/>
    </source>
</evidence>
<reference evidence="2 3" key="1">
    <citation type="submission" date="2017-02" db="EMBL/GenBank/DDBJ databases">
        <authorList>
            <person name="Varghese N."/>
            <person name="Submissions S."/>
        </authorList>
    </citation>
    <scope>NUCLEOTIDE SEQUENCE [LARGE SCALE GENOMIC DNA]</scope>
    <source>
        <strain evidence="2 3">VKM Ac-1787</strain>
    </source>
</reference>